<feature type="zinc finger region" description="C3H1-type" evidence="1">
    <location>
        <begin position="9"/>
        <end position="43"/>
    </location>
</feature>
<feature type="compositionally biased region" description="Basic and acidic residues" evidence="2">
    <location>
        <begin position="472"/>
        <end position="506"/>
    </location>
</feature>
<proteinExistence type="predicted"/>
<organism evidence="4 5">
    <name type="scientific">Marasmiellus scandens</name>
    <dbReference type="NCBI Taxonomy" id="2682957"/>
    <lineage>
        <taxon>Eukaryota</taxon>
        <taxon>Fungi</taxon>
        <taxon>Dikarya</taxon>
        <taxon>Basidiomycota</taxon>
        <taxon>Agaricomycotina</taxon>
        <taxon>Agaricomycetes</taxon>
        <taxon>Agaricomycetidae</taxon>
        <taxon>Agaricales</taxon>
        <taxon>Marasmiineae</taxon>
        <taxon>Omphalotaceae</taxon>
        <taxon>Marasmiellus</taxon>
    </lineage>
</organism>
<evidence type="ECO:0000256" key="2">
    <source>
        <dbReference type="SAM" id="MobiDB-lite"/>
    </source>
</evidence>
<gene>
    <name evidence="4" type="ORF">VKT23_004161</name>
</gene>
<feature type="region of interest" description="Disordered" evidence="2">
    <location>
        <begin position="427"/>
        <end position="506"/>
    </location>
</feature>
<feature type="compositionally biased region" description="Polar residues" evidence="2">
    <location>
        <begin position="429"/>
        <end position="440"/>
    </location>
</feature>
<evidence type="ECO:0000313" key="4">
    <source>
        <dbReference type="EMBL" id="KAK7467101.1"/>
    </source>
</evidence>
<keyword evidence="1" id="KW-0479">Metal-binding</keyword>
<dbReference type="InterPro" id="IPR000571">
    <property type="entry name" value="Znf_CCCH"/>
</dbReference>
<feature type="region of interest" description="Disordered" evidence="2">
    <location>
        <begin position="62"/>
        <end position="93"/>
    </location>
</feature>
<keyword evidence="1" id="KW-0863">Zinc-finger</keyword>
<dbReference type="Proteomes" id="UP001498398">
    <property type="component" value="Unassembled WGS sequence"/>
</dbReference>
<feature type="domain" description="C3H1-type" evidence="3">
    <location>
        <begin position="9"/>
        <end position="43"/>
    </location>
</feature>
<protein>
    <recommendedName>
        <fullName evidence="3">C3H1-type domain-containing protein</fullName>
    </recommendedName>
</protein>
<feature type="region of interest" description="Disordered" evidence="2">
    <location>
        <begin position="325"/>
        <end position="390"/>
    </location>
</feature>
<dbReference type="EMBL" id="JBANRG010000004">
    <property type="protein sequence ID" value="KAK7467101.1"/>
    <property type="molecule type" value="Genomic_DNA"/>
</dbReference>
<sequence length="506" mass="57045">MSKNIHGVPFKKYQCRYFDEHTGQPLRTRCNQGDNCRFVHPTDPNWPGLKCHPVIPGYSSHNHRNFSGNNRVPRDRSQRSHSPSSRAAAPLVPQDDLFRRCKMEEDDNVLSRRDDLYPTRKTFTGNSSSQGNGTVASKEDSVEFVQRKNLESEILESANNDSKSTKQIATGPRFGTPPGRMKKTNEQTDEPTPIHSPSDDPTPVDQSTRSRQLVDVFRKITTVSSQIVQDTLTLNQEERKLHTYNDISATLSRISESAASAVAPPLAEIILTHAQSKERLEEGFRTLGESWDKVFDIFVTDVTQTINNRLEVALESMRDEAKYLAEESTNEAKTTLKRKSNDHHSDEDVGKLKGHMYSDELGRSKHGHSSSSSRDAKRRKTSSSDDHRDDIRDLSSLDEILLQMKLKIDQQNNSLQMLAKENEELKGQLQLQGGRTQASDSPIPRGPKDRHGSTQTTPRHGAPSANEIPMRSGDRPRPSYSRGDERGGHSYRDSRSRVGDVVKRRN</sequence>
<evidence type="ECO:0000313" key="5">
    <source>
        <dbReference type="Proteomes" id="UP001498398"/>
    </source>
</evidence>
<keyword evidence="1" id="KW-0862">Zinc</keyword>
<comment type="caution">
    <text evidence="4">The sequence shown here is derived from an EMBL/GenBank/DDBJ whole genome shotgun (WGS) entry which is preliminary data.</text>
</comment>
<feature type="region of interest" description="Disordered" evidence="2">
    <location>
        <begin position="154"/>
        <end position="210"/>
    </location>
</feature>
<feature type="compositionally biased region" description="Basic and acidic residues" evidence="2">
    <location>
        <begin position="342"/>
        <end position="363"/>
    </location>
</feature>
<feature type="compositionally biased region" description="Polar residues" evidence="2">
    <location>
        <begin position="121"/>
        <end position="135"/>
    </location>
</feature>
<keyword evidence="5" id="KW-1185">Reference proteome</keyword>
<accession>A0ABR1JTF8</accession>
<evidence type="ECO:0000259" key="3">
    <source>
        <dbReference type="PROSITE" id="PS50103"/>
    </source>
</evidence>
<feature type="compositionally biased region" description="Basic and acidic residues" evidence="2">
    <location>
        <begin position="109"/>
        <end position="118"/>
    </location>
</feature>
<evidence type="ECO:0000256" key="1">
    <source>
        <dbReference type="PROSITE-ProRule" id="PRU00723"/>
    </source>
</evidence>
<name>A0ABR1JTF8_9AGAR</name>
<dbReference type="PROSITE" id="PS50103">
    <property type="entry name" value="ZF_C3H1"/>
    <property type="match status" value="1"/>
</dbReference>
<feature type="compositionally biased region" description="Low complexity" evidence="2">
    <location>
        <begin position="80"/>
        <end position="90"/>
    </location>
</feature>
<feature type="compositionally biased region" description="Polar residues" evidence="2">
    <location>
        <begin position="157"/>
        <end position="168"/>
    </location>
</feature>
<feature type="region of interest" description="Disordered" evidence="2">
    <location>
        <begin position="109"/>
        <end position="140"/>
    </location>
</feature>
<reference evidence="4 5" key="1">
    <citation type="submission" date="2024-01" db="EMBL/GenBank/DDBJ databases">
        <title>A draft genome for the cacao thread blight pathogen Marasmiellus scandens.</title>
        <authorList>
            <person name="Baruah I.K."/>
            <person name="Leung J."/>
            <person name="Bukari Y."/>
            <person name="Amoako-Attah I."/>
            <person name="Meinhardt L.W."/>
            <person name="Bailey B.A."/>
            <person name="Cohen S.P."/>
        </authorList>
    </citation>
    <scope>NUCLEOTIDE SEQUENCE [LARGE SCALE GENOMIC DNA]</scope>
    <source>
        <strain evidence="4 5">GH-19</strain>
    </source>
</reference>